<name>A0AA41U266_9ACTN</name>
<evidence type="ECO:0000313" key="2">
    <source>
        <dbReference type="Proteomes" id="UP001165378"/>
    </source>
</evidence>
<evidence type="ECO:0000313" key="1">
    <source>
        <dbReference type="EMBL" id="MCF2530355.1"/>
    </source>
</evidence>
<dbReference type="AlphaFoldDB" id="A0AA41U266"/>
<accession>A0AA41U266</accession>
<dbReference type="NCBIfam" id="NF008496">
    <property type="entry name" value="PRK11408.1-3"/>
    <property type="match status" value="1"/>
</dbReference>
<dbReference type="Pfam" id="PF10946">
    <property type="entry name" value="DUF2625"/>
    <property type="match status" value="1"/>
</dbReference>
<dbReference type="RefSeq" id="WP_235055011.1">
    <property type="nucleotide sequence ID" value="NZ_JAKFHA010000015.1"/>
</dbReference>
<comment type="caution">
    <text evidence="1">The sequence shown here is derived from an EMBL/GenBank/DDBJ whole genome shotgun (WGS) entry which is preliminary data.</text>
</comment>
<dbReference type="InterPro" id="IPR021239">
    <property type="entry name" value="DUF2625"/>
</dbReference>
<proteinExistence type="predicted"/>
<sequence>MRALDELLDVADPAWPLVADMIEAGAVDVAALPGDAARGQACLLQLQVTARSFLGAVALSSGGMLVDGGWLRVYGGAGTGAPGGLPGLAEVNGFPDRPQPGWLPDAGLVLAHDVLGGTFALNGHDPAAAGRPGNPGEVIYFAPDALTWESLGAGHGDWLAWLLDGEGLAGFYASLHWPGRRDEVAELPLTHGLSAYPFLWTEQAQDDPAAVDRRPVTLAELLGLMRDMAVQVTGADPGPLGIVAVP</sequence>
<dbReference type="Proteomes" id="UP001165378">
    <property type="component" value="Unassembled WGS sequence"/>
</dbReference>
<gene>
    <name evidence="1" type="ORF">LZ495_24470</name>
</gene>
<dbReference type="EMBL" id="JAKFHA010000015">
    <property type="protein sequence ID" value="MCF2530355.1"/>
    <property type="molecule type" value="Genomic_DNA"/>
</dbReference>
<organism evidence="1 2">
    <name type="scientific">Yinghuangia soli</name>
    <dbReference type="NCBI Taxonomy" id="2908204"/>
    <lineage>
        <taxon>Bacteria</taxon>
        <taxon>Bacillati</taxon>
        <taxon>Actinomycetota</taxon>
        <taxon>Actinomycetes</taxon>
        <taxon>Kitasatosporales</taxon>
        <taxon>Streptomycetaceae</taxon>
        <taxon>Yinghuangia</taxon>
    </lineage>
</organism>
<reference evidence="1" key="1">
    <citation type="submission" date="2022-01" db="EMBL/GenBank/DDBJ databases">
        <title>Genome-Based Taxonomic Classification of the Phylum Actinobacteria.</title>
        <authorList>
            <person name="Gao Y."/>
        </authorList>
    </citation>
    <scope>NUCLEOTIDE SEQUENCE</scope>
    <source>
        <strain evidence="1">KLBMP 8922</strain>
    </source>
</reference>
<keyword evidence="2" id="KW-1185">Reference proteome</keyword>
<protein>
    <submittedName>
        <fullName evidence="1">DUF2625 domain-containing protein</fullName>
    </submittedName>
</protein>